<dbReference type="Pfam" id="PF00534">
    <property type="entry name" value="Glycos_transf_1"/>
    <property type="match status" value="1"/>
</dbReference>
<evidence type="ECO:0000259" key="1">
    <source>
        <dbReference type="Pfam" id="PF00534"/>
    </source>
</evidence>
<proteinExistence type="predicted"/>
<keyword evidence="2" id="KW-0808">Transferase</keyword>
<reference evidence="2 3" key="1">
    <citation type="journal article" date="2015" name="Nature">
        <title>rRNA introns, odd ribosomes, and small enigmatic genomes across a large radiation of phyla.</title>
        <authorList>
            <person name="Brown C.T."/>
            <person name="Hug L.A."/>
            <person name="Thomas B.C."/>
            <person name="Sharon I."/>
            <person name="Castelle C.J."/>
            <person name="Singh A."/>
            <person name="Wilkins M.J."/>
            <person name="Williams K.H."/>
            <person name="Banfield J.F."/>
        </authorList>
    </citation>
    <scope>NUCLEOTIDE SEQUENCE [LARGE SCALE GENOMIC DNA]</scope>
</reference>
<dbReference type="PANTHER" id="PTHR45947">
    <property type="entry name" value="SULFOQUINOVOSYL TRANSFERASE SQD2"/>
    <property type="match status" value="1"/>
</dbReference>
<dbReference type="Gene3D" id="3.40.50.2000">
    <property type="entry name" value="Glycogen Phosphorylase B"/>
    <property type="match status" value="2"/>
</dbReference>
<gene>
    <name evidence="2" type="ORF">UV61_C0002G0229</name>
</gene>
<comment type="caution">
    <text evidence="2">The sequence shown here is derived from an EMBL/GenBank/DDBJ whole genome shotgun (WGS) entry which is preliminary data.</text>
</comment>
<dbReference type="GO" id="GO:0016757">
    <property type="term" value="F:glycosyltransferase activity"/>
    <property type="evidence" value="ECO:0007669"/>
    <property type="project" value="InterPro"/>
</dbReference>
<dbReference type="SUPFAM" id="SSF53756">
    <property type="entry name" value="UDP-Glycosyltransferase/glycogen phosphorylase"/>
    <property type="match status" value="1"/>
</dbReference>
<sequence length="394" mass="44685">MKIALVYDHVNKIGGAERILVALHELFPDAPLFTAVYDSDRAGWARDFQVRSSFMQALPLAKTYHELYPGVPFLAFSSLDLQEFDIVIVITSAEAKSVITGPRTLSICYCLTPTRYLWSHYSQYFKHKLLAFLSWPVVWFLRVWDMRVSARPDKYIAISETVAKRISKYYKRQAQVIYPPVDTEKFRPKASTNGRWAFGPDPPLADKVQSASRRTKSADKLESSYFLVVSRLVDYKRIDIAIEACNRLGLPLKIVGTGLEERKLKKLAGSTVEFLGNLTDQELIAYYQGCRALISPQEEDLGISAIEAQACGKPVIAYRGGGTMETVIAGKTGEFFYPQTVTALISVLEKLGNRVYNPVLCRKQALKFSKMKFKQQFAKYVSHTWKQYKLAQKL</sequence>
<dbReference type="PANTHER" id="PTHR45947:SF3">
    <property type="entry name" value="SULFOQUINOVOSYL TRANSFERASE SQD2"/>
    <property type="match status" value="1"/>
</dbReference>
<dbReference type="InterPro" id="IPR001296">
    <property type="entry name" value="Glyco_trans_1"/>
</dbReference>
<dbReference type="AlphaFoldDB" id="A0A0G1FKS6"/>
<name>A0A0G1FKS6_9BACT</name>
<evidence type="ECO:0000313" key="2">
    <source>
        <dbReference type="EMBL" id="KKS87508.1"/>
    </source>
</evidence>
<organism evidence="2 3">
    <name type="scientific">Candidatus Gottesmanbacteria bacterium GW2011_GWB1_43_11</name>
    <dbReference type="NCBI Taxonomy" id="1618446"/>
    <lineage>
        <taxon>Bacteria</taxon>
        <taxon>Candidatus Gottesmaniibacteriota</taxon>
    </lineage>
</organism>
<dbReference type="EMBL" id="LCFD01000002">
    <property type="protein sequence ID" value="KKS87508.1"/>
    <property type="molecule type" value="Genomic_DNA"/>
</dbReference>
<dbReference type="Proteomes" id="UP000034050">
    <property type="component" value="Unassembled WGS sequence"/>
</dbReference>
<dbReference type="InterPro" id="IPR050194">
    <property type="entry name" value="Glycosyltransferase_grp1"/>
</dbReference>
<dbReference type="STRING" id="1618446.UV61_C0002G0229"/>
<protein>
    <submittedName>
        <fullName evidence="2">Glycosyl transferase group 1</fullName>
    </submittedName>
</protein>
<dbReference type="PATRIC" id="fig|1618446.3.peg.354"/>
<accession>A0A0G1FKS6</accession>
<evidence type="ECO:0000313" key="3">
    <source>
        <dbReference type="Proteomes" id="UP000034050"/>
    </source>
</evidence>
<feature type="domain" description="Glycosyl transferase family 1" evidence="1">
    <location>
        <begin position="216"/>
        <end position="351"/>
    </location>
</feature>